<sequence length="66" mass="7279">MVMQARTRRQGFPLVAGGSTRKQTHPKSCPPDDRSHLAADDKSPLRLPYRSGIHPVGLAEGSWSLR</sequence>
<evidence type="ECO:0000313" key="2">
    <source>
        <dbReference type="EMBL" id="KAL2272390.1"/>
    </source>
</evidence>
<dbReference type="EMBL" id="JBAWTH010000242">
    <property type="protein sequence ID" value="KAL2272390.1"/>
    <property type="molecule type" value="Genomic_DNA"/>
</dbReference>
<accession>A0ABR4DPT6</accession>
<organism evidence="2 3">
    <name type="scientific">Diaporthe vaccinii</name>
    <dbReference type="NCBI Taxonomy" id="105482"/>
    <lineage>
        <taxon>Eukaryota</taxon>
        <taxon>Fungi</taxon>
        <taxon>Dikarya</taxon>
        <taxon>Ascomycota</taxon>
        <taxon>Pezizomycotina</taxon>
        <taxon>Sordariomycetes</taxon>
        <taxon>Sordariomycetidae</taxon>
        <taxon>Diaporthales</taxon>
        <taxon>Diaporthaceae</taxon>
        <taxon>Diaporthe</taxon>
        <taxon>Diaporthe eres species complex</taxon>
    </lineage>
</organism>
<protein>
    <submittedName>
        <fullName evidence="2">Uncharacterized protein</fullName>
    </submittedName>
</protein>
<proteinExistence type="predicted"/>
<reference evidence="2 3" key="1">
    <citation type="submission" date="2024-03" db="EMBL/GenBank/DDBJ databases">
        <title>A high-quality draft genome sequence of Diaporthe vaccinii, a causative agent of upright dieback and viscid rot disease in cranberry plants.</title>
        <authorList>
            <person name="Sarrasin M."/>
            <person name="Lang B.F."/>
            <person name="Burger G."/>
        </authorList>
    </citation>
    <scope>NUCLEOTIDE SEQUENCE [LARGE SCALE GENOMIC DNA]</scope>
    <source>
        <strain evidence="2 3">IS7</strain>
    </source>
</reference>
<feature type="region of interest" description="Disordered" evidence="1">
    <location>
        <begin position="1"/>
        <end position="51"/>
    </location>
</feature>
<dbReference type="Proteomes" id="UP001600888">
    <property type="component" value="Unassembled WGS sequence"/>
</dbReference>
<evidence type="ECO:0000256" key="1">
    <source>
        <dbReference type="SAM" id="MobiDB-lite"/>
    </source>
</evidence>
<keyword evidence="3" id="KW-1185">Reference proteome</keyword>
<feature type="compositionally biased region" description="Basic and acidic residues" evidence="1">
    <location>
        <begin position="30"/>
        <end position="44"/>
    </location>
</feature>
<name>A0ABR4DPT6_9PEZI</name>
<evidence type="ECO:0000313" key="3">
    <source>
        <dbReference type="Proteomes" id="UP001600888"/>
    </source>
</evidence>
<gene>
    <name evidence="2" type="ORF">FJTKL_06752</name>
</gene>
<comment type="caution">
    <text evidence="2">The sequence shown here is derived from an EMBL/GenBank/DDBJ whole genome shotgun (WGS) entry which is preliminary data.</text>
</comment>